<keyword evidence="1" id="KW-1133">Transmembrane helix</keyword>
<dbReference type="Proteomes" id="UP000246702">
    <property type="component" value="Unassembled WGS sequence"/>
</dbReference>
<evidence type="ECO:0000313" key="2">
    <source>
        <dbReference type="EMBL" id="PWY84632.1"/>
    </source>
</evidence>
<dbReference type="EMBL" id="MSFK01000017">
    <property type="protein sequence ID" value="PWY84632.1"/>
    <property type="molecule type" value="Genomic_DNA"/>
</dbReference>
<proteinExistence type="predicted"/>
<feature type="non-terminal residue" evidence="2">
    <location>
        <position position="1"/>
    </location>
</feature>
<organism evidence="2 3">
    <name type="scientific">Aspergillus sclerotioniger CBS 115572</name>
    <dbReference type="NCBI Taxonomy" id="1450535"/>
    <lineage>
        <taxon>Eukaryota</taxon>
        <taxon>Fungi</taxon>
        <taxon>Dikarya</taxon>
        <taxon>Ascomycota</taxon>
        <taxon>Pezizomycotina</taxon>
        <taxon>Eurotiomycetes</taxon>
        <taxon>Eurotiomycetidae</taxon>
        <taxon>Eurotiales</taxon>
        <taxon>Aspergillaceae</taxon>
        <taxon>Aspergillus</taxon>
        <taxon>Aspergillus subgen. Circumdati</taxon>
    </lineage>
</organism>
<gene>
    <name evidence="2" type="ORF">BO94DRAFT_494431</name>
</gene>
<sequence>PPLLPPSIPVTTKRRLPWVLSLEQIFLTFFILFYHSFLFPSKSPPPYFSSSFALVSASIRVVPGS</sequence>
<dbReference type="RefSeq" id="XP_025466557.1">
    <property type="nucleotide sequence ID" value="XM_025609230.1"/>
</dbReference>
<keyword evidence="3" id="KW-1185">Reference proteome</keyword>
<dbReference type="AlphaFoldDB" id="A0A317WHA0"/>
<comment type="caution">
    <text evidence="2">The sequence shown here is derived from an EMBL/GenBank/DDBJ whole genome shotgun (WGS) entry which is preliminary data.</text>
</comment>
<keyword evidence="1" id="KW-0472">Membrane</keyword>
<feature type="transmembrane region" description="Helical" evidence="1">
    <location>
        <begin position="20"/>
        <end position="39"/>
    </location>
</feature>
<keyword evidence="1" id="KW-0812">Transmembrane</keyword>
<protein>
    <submittedName>
        <fullName evidence="2">Uncharacterized protein</fullName>
    </submittedName>
</protein>
<name>A0A317WHA0_9EURO</name>
<dbReference type="GeneID" id="37111373"/>
<evidence type="ECO:0000256" key="1">
    <source>
        <dbReference type="SAM" id="Phobius"/>
    </source>
</evidence>
<accession>A0A317WHA0</accession>
<reference evidence="2 3" key="1">
    <citation type="submission" date="2016-12" db="EMBL/GenBank/DDBJ databases">
        <title>The genomes of Aspergillus section Nigri reveals drivers in fungal speciation.</title>
        <authorList>
            <consortium name="DOE Joint Genome Institute"/>
            <person name="Vesth T.C."/>
            <person name="Nybo J."/>
            <person name="Theobald S."/>
            <person name="Brandl J."/>
            <person name="Frisvad J.C."/>
            <person name="Nielsen K.F."/>
            <person name="Lyhne E.K."/>
            <person name="Kogle M.E."/>
            <person name="Kuo A."/>
            <person name="Riley R."/>
            <person name="Clum A."/>
            <person name="Nolan M."/>
            <person name="Lipzen A."/>
            <person name="Salamov A."/>
            <person name="Henrissat B."/>
            <person name="Wiebenga A."/>
            <person name="De Vries R.P."/>
            <person name="Grigoriev I.V."/>
            <person name="Mortensen U.H."/>
            <person name="Andersen M.R."/>
            <person name="Baker S.E."/>
        </authorList>
    </citation>
    <scope>NUCLEOTIDE SEQUENCE [LARGE SCALE GENOMIC DNA]</scope>
    <source>
        <strain evidence="2 3">CBS 115572</strain>
    </source>
</reference>
<evidence type="ECO:0000313" key="3">
    <source>
        <dbReference type="Proteomes" id="UP000246702"/>
    </source>
</evidence>